<keyword evidence="3" id="KW-1185">Reference proteome</keyword>
<gene>
    <name evidence="2" type="ORF">HMPREF0063_11414</name>
</gene>
<dbReference type="InterPro" id="IPR007060">
    <property type="entry name" value="FtsL/DivIC"/>
</dbReference>
<name>E2SBK5_9ACTN</name>
<organism evidence="2 3">
    <name type="scientific">Aeromicrobium marinum DSM 15272</name>
    <dbReference type="NCBI Taxonomy" id="585531"/>
    <lineage>
        <taxon>Bacteria</taxon>
        <taxon>Bacillati</taxon>
        <taxon>Actinomycetota</taxon>
        <taxon>Actinomycetes</taxon>
        <taxon>Propionibacteriales</taxon>
        <taxon>Nocardioidaceae</taxon>
        <taxon>Aeromicrobium</taxon>
    </lineage>
</organism>
<comment type="caution">
    <text evidence="2">The sequence shown here is derived from an EMBL/GenBank/DDBJ whole genome shotgun (WGS) entry which is preliminary data.</text>
</comment>
<dbReference type="HOGENOM" id="CLU_085342_4_1_11"/>
<evidence type="ECO:0000313" key="3">
    <source>
        <dbReference type="Proteomes" id="UP000003111"/>
    </source>
</evidence>
<evidence type="ECO:0000313" key="2">
    <source>
        <dbReference type="EMBL" id="EFQ83751.1"/>
    </source>
</evidence>
<dbReference type="STRING" id="585531.HMPREF0063_11414"/>
<evidence type="ECO:0000256" key="1">
    <source>
        <dbReference type="SAM" id="MobiDB-lite"/>
    </source>
</evidence>
<dbReference type="AlphaFoldDB" id="E2SBK5"/>
<dbReference type="Pfam" id="PF04977">
    <property type="entry name" value="DivIC"/>
    <property type="match status" value="1"/>
</dbReference>
<accession>E2SBK5</accession>
<proteinExistence type="predicted"/>
<protein>
    <submittedName>
        <fullName evidence="2">Septum formation initiator</fullName>
    </submittedName>
</protein>
<sequence>MLLSIIVLLIASYTSSLRTFWDQRQEIRATEAEIVMRQQAIAELEDDAARWDDPAYVKQQARERFGWVLPGEVGYRVIGADGEVEGNAPRLAEPPSSEPPPWYDRLWSSVQTAGEDPVERAVEESVPDQVLEPAE</sequence>
<dbReference type="eggNOG" id="COG2919">
    <property type="taxonomic scope" value="Bacteria"/>
</dbReference>
<feature type="region of interest" description="Disordered" evidence="1">
    <location>
        <begin position="85"/>
        <end position="135"/>
    </location>
</feature>
<dbReference type="EMBL" id="ACLF03000004">
    <property type="protein sequence ID" value="EFQ83751.1"/>
    <property type="molecule type" value="Genomic_DNA"/>
</dbReference>
<dbReference type="Proteomes" id="UP000003111">
    <property type="component" value="Unassembled WGS sequence"/>
</dbReference>
<reference evidence="2" key="1">
    <citation type="submission" date="2010-08" db="EMBL/GenBank/DDBJ databases">
        <authorList>
            <person name="Muzny D."/>
            <person name="Qin X."/>
            <person name="Buhay C."/>
            <person name="Dugan-Rocha S."/>
            <person name="Ding Y."/>
            <person name="Chen G."/>
            <person name="Hawes A."/>
            <person name="Holder M."/>
            <person name="Jhangiani S."/>
            <person name="Johnson A."/>
            <person name="Khan Z."/>
            <person name="Li Z."/>
            <person name="Liu W."/>
            <person name="Liu X."/>
            <person name="Perez L."/>
            <person name="Shen H."/>
            <person name="Wang Q."/>
            <person name="Watt J."/>
            <person name="Xi L."/>
            <person name="Xin Y."/>
            <person name="Zhou J."/>
            <person name="Deng J."/>
            <person name="Jiang H."/>
            <person name="Liu Y."/>
            <person name="Qu J."/>
            <person name="Song X.-Z."/>
            <person name="Zhang L."/>
            <person name="Villasana D."/>
            <person name="Johnson A."/>
            <person name="Liu J."/>
            <person name="Liyanage D."/>
            <person name="Lorensuhewa L."/>
            <person name="Robinson T."/>
            <person name="Song A."/>
            <person name="Song B.-B."/>
            <person name="Dinh H."/>
            <person name="Thornton R."/>
            <person name="Coyle M."/>
            <person name="Francisco L."/>
            <person name="Jackson L."/>
            <person name="Javaid M."/>
            <person name="Korchina V."/>
            <person name="Kovar C."/>
            <person name="Mata R."/>
            <person name="Mathew T."/>
            <person name="Ngo R."/>
            <person name="Nguyen L."/>
            <person name="Nguyen N."/>
            <person name="Okwuonu G."/>
            <person name="Ongeri F."/>
            <person name="Pham C."/>
            <person name="Simmons D."/>
            <person name="Wilczek-Boney K."/>
            <person name="Hale W."/>
            <person name="Jakkamsetti A."/>
            <person name="Pham P."/>
            <person name="Ruth R."/>
            <person name="San Lucas F."/>
            <person name="Warren J."/>
            <person name="Zhang J."/>
            <person name="Zhao Z."/>
            <person name="Zhou C."/>
            <person name="Zhu D."/>
            <person name="Lee S."/>
            <person name="Bess C."/>
            <person name="Blankenburg K."/>
            <person name="Forbes L."/>
            <person name="Fu Q."/>
            <person name="Gubbala S."/>
            <person name="Hirani K."/>
            <person name="Jayaseelan J.C."/>
            <person name="Lara F."/>
            <person name="Munidasa M."/>
            <person name="Palculict T."/>
            <person name="Patil S."/>
            <person name="Pu L.-L."/>
            <person name="Saada N."/>
            <person name="Tang L."/>
            <person name="Weissenberger G."/>
            <person name="Zhu Y."/>
            <person name="Hemphill L."/>
            <person name="Shang Y."/>
            <person name="Youmans B."/>
            <person name="Ayvaz T."/>
            <person name="Ross M."/>
            <person name="Santibanez J."/>
            <person name="Aqrawi P."/>
            <person name="Gross S."/>
            <person name="Joshi V."/>
            <person name="Fowler G."/>
            <person name="Nazareth L."/>
            <person name="Reid J."/>
            <person name="Worley K."/>
            <person name="Petrosino J."/>
            <person name="Highlander S."/>
            <person name="Gibbs R."/>
        </authorList>
    </citation>
    <scope>NUCLEOTIDE SEQUENCE [LARGE SCALE GENOMIC DNA]</scope>
    <source>
        <strain evidence="2">DSM 15272</strain>
    </source>
</reference>